<sequence>MHLNIDTRRSGAACSLREQISVNTPQYRLRLQLHLLPTAFSPPELQRPSSNQKLQEPASNESNSGHCVRI</sequence>
<evidence type="ECO:0000313" key="2">
    <source>
        <dbReference type="EMBL" id="KAJ6994051.1"/>
    </source>
</evidence>
<name>A0AAD6W0E4_9ROSI</name>
<protein>
    <submittedName>
        <fullName evidence="2">Uncharacterized protein</fullName>
    </submittedName>
</protein>
<dbReference type="AlphaFoldDB" id="A0AAD6W0E4"/>
<accession>A0AAD6W0E4</accession>
<reference evidence="2" key="1">
    <citation type="journal article" date="2023" name="Mol. Ecol. Resour.">
        <title>Chromosome-level genome assembly of a triploid poplar Populus alba 'Berolinensis'.</title>
        <authorList>
            <person name="Chen S."/>
            <person name="Yu Y."/>
            <person name="Wang X."/>
            <person name="Wang S."/>
            <person name="Zhang T."/>
            <person name="Zhou Y."/>
            <person name="He R."/>
            <person name="Meng N."/>
            <person name="Wang Y."/>
            <person name="Liu W."/>
            <person name="Liu Z."/>
            <person name="Liu J."/>
            <person name="Guo Q."/>
            <person name="Huang H."/>
            <person name="Sederoff R.R."/>
            <person name="Wang G."/>
            <person name="Qu G."/>
            <person name="Chen S."/>
        </authorList>
    </citation>
    <scope>NUCLEOTIDE SEQUENCE</scope>
    <source>
        <strain evidence="2">SC-2020</strain>
    </source>
</reference>
<comment type="caution">
    <text evidence="2">The sequence shown here is derived from an EMBL/GenBank/DDBJ whole genome shotgun (WGS) entry which is preliminary data.</text>
</comment>
<evidence type="ECO:0000256" key="1">
    <source>
        <dbReference type="SAM" id="MobiDB-lite"/>
    </source>
</evidence>
<keyword evidence="3" id="KW-1185">Reference proteome</keyword>
<evidence type="ECO:0000313" key="3">
    <source>
        <dbReference type="Proteomes" id="UP001164929"/>
    </source>
</evidence>
<proteinExistence type="predicted"/>
<feature type="compositionally biased region" description="Polar residues" evidence="1">
    <location>
        <begin position="47"/>
        <end position="70"/>
    </location>
</feature>
<gene>
    <name evidence="2" type="ORF">NC653_017006</name>
</gene>
<dbReference type="EMBL" id="JAQIZT010000006">
    <property type="protein sequence ID" value="KAJ6994051.1"/>
    <property type="molecule type" value="Genomic_DNA"/>
</dbReference>
<feature type="region of interest" description="Disordered" evidence="1">
    <location>
        <begin position="40"/>
        <end position="70"/>
    </location>
</feature>
<organism evidence="2 3">
    <name type="scientific">Populus alba x Populus x berolinensis</name>
    <dbReference type="NCBI Taxonomy" id="444605"/>
    <lineage>
        <taxon>Eukaryota</taxon>
        <taxon>Viridiplantae</taxon>
        <taxon>Streptophyta</taxon>
        <taxon>Embryophyta</taxon>
        <taxon>Tracheophyta</taxon>
        <taxon>Spermatophyta</taxon>
        <taxon>Magnoliopsida</taxon>
        <taxon>eudicotyledons</taxon>
        <taxon>Gunneridae</taxon>
        <taxon>Pentapetalae</taxon>
        <taxon>rosids</taxon>
        <taxon>fabids</taxon>
        <taxon>Malpighiales</taxon>
        <taxon>Salicaceae</taxon>
        <taxon>Saliceae</taxon>
        <taxon>Populus</taxon>
    </lineage>
</organism>
<dbReference type="Proteomes" id="UP001164929">
    <property type="component" value="Chromosome 6"/>
</dbReference>